<evidence type="ECO:0000256" key="3">
    <source>
        <dbReference type="ARBA" id="ARBA00022490"/>
    </source>
</evidence>
<keyword evidence="4" id="KW-0808">Transferase</keyword>
<dbReference type="SMART" id="SM00480">
    <property type="entry name" value="POL3Bc"/>
    <property type="match status" value="1"/>
</dbReference>
<dbReference type="InterPro" id="IPR001001">
    <property type="entry name" value="DNA_polIII_beta"/>
</dbReference>
<name>A0ABU4DJT6_9ACTN</name>
<comment type="similarity">
    <text evidence="2">Belongs to the beta sliding clamp family.</text>
</comment>
<sequence length="378" mass="38866">MTVAQWDGRSLAADLAYVKRVTGLSARRGVLAPLRTVTITAAGGVGTLTHYNYDAGVVVRAQVTGDLAATTVDFPELAAAVKAAGRGVVELERVGNRLVVAGPDGRSSVAVFAKGGDVPVMPTVGGTAVLVADTGVFATAVAAVAPAAGDDATLPMLTGVYLDADDAGVVSLATTDRFRLAATELATAAPADLATPLLVPAKVLAAAAARVAKRDGSVSVYADGGYVRISGPDSDVVVRLIDAQFPRWRNLLPAAGDDRMRARIAAADLARRLKKLSVFSVRVTMAAAGLRVEAGDLETGQVSTTFEVAAHDVDERAVGMVAGYNPEYLASLLACAPGDVELTWSPDAQSRRPMTIEFGGVRHLLMPVRLPDAAAVAA</sequence>
<keyword evidence="5" id="KW-0548">Nucleotidyltransferase</keyword>
<evidence type="ECO:0000256" key="6">
    <source>
        <dbReference type="ARBA" id="ARBA00022705"/>
    </source>
</evidence>
<dbReference type="EMBL" id="JAWLKI010000040">
    <property type="protein sequence ID" value="MDV6310018.1"/>
    <property type="molecule type" value="Genomic_DNA"/>
</dbReference>
<evidence type="ECO:0000313" key="11">
    <source>
        <dbReference type="Proteomes" id="UP001185779"/>
    </source>
</evidence>
<evidence type="ECO:0000259" key="9">
    <source>
        <dbReference type="Pfam" id="PF02767"/>
    </source>
</evidence>
<comment type="subcellular location">
    <subcellularLocation>
        <location evidence="1">Cytoplasm</location>
    </subcellularLocation>
</comment>
<dbReference type="Proteomes" id="UP001185779">
    <property type="component" value="Unassembled WGS sequence"/>
</dbReference>
<feature type="domain" description="DNA polymerase III beta sliding clamp central" evidence="9">
    <location>
        <begin position="135"/>
        <end position="246"/>
    </location>
</feature>
<proteinExistence type="inferred from homology"/>
<comment type="caution">
    <text evidence="10">The sequence shown here is derived from an EMBL/GenBank/DDBJ whole genome shotgun (WGS) entry which is preliminary data.</text>
</comment>
<accession>A0ABU4DJT6</accession>
<keyword evidence="11" id="KW-1185">Reference proteome</keyword>
<evidence type="ECO:0000256" key="5">
    <source>
        <dbReference type="ARBA" id="ARBA00022695"/>
    </source>
</evidence>
<evidence type="ECO:0000256" key="2">
    <source>
        <dbReference type="ARBA" id="ARBA00010752"/>
    </source>
</evidence>
<dbReference type="Pfam" id="PF02767">
    <property type="entry name" value="DNA_pol3_beta_2"/>
    <property type="match status" value="1"/>
</dbReference>
<evidence type="ECO:0000256" key="7">
    <source>
        <dbReference type="ARBA" id="ARBA00022932"/>
    </source>
</evidence>
<evidence type="ECO:0000313" key="10">
    <source>
        <dbReference type="EMBL" id="MDV6310018.1"/>
    </source>
</evidence>
<evidence type="ECO:0000256" key="4">
    <source>
        <dbReference type="ARBA" id="ARBA00022679"/>
    </source>
</evidence>
<organism evidence="10 11">
    <name type="scientific">Gordonia amicalis</name>
    <dbReference type="NCBI Taxonomy" id="89053"/>
    <lineage>
        <taxon>Bacteria</taxon>
        <taxon>Bacillati</taxon>
        <taxon>Actinomycetota</taxon>
        <taxon>Actinomycetes</taxon>
        <taxon>Mycobacteriales</taxon>
        <taxon>Gordoniaceae</taxon>
        <taxon>Gordonia</taxon>
    </lineage>
</organism>
<keyword evidence="7" id="KW-0239">DNA-directed DNA polymerase</keyword>
<gene>
    <name evidence="10" type="ORF">R3P94_22400</name>
</gene>
<dbReference type="InterPro" id="IPR022637">
    <property type="entry name" value="DNA_polIII_beta_cen"/>
</dbReference>
<keyword evidence="3" id="KW-0963">Cytoplasm</keyword>
<dbReference type="InterPro" id="IPR046938">
    <property type="entry name" value="DNA_clamp_sf"/>
</dbReference>
<reference evidence="10 11" key="1">
    <citation type="submission" date="2023-10" db="EMBL/GenBank/DDBJ databases">
        <title>Development of a sustainable strategy for remediation of hydrocarbon-contaminated territories based on the waste exchange concept.</title>
        <authorList>
            <person name="Krivoruchko A."/>
        </authorList>
    </citation>
    <scope>NUCLEOTIDE SEQUENCE [LARGE SCALE GENOMIC DNA]</scope>
    <source>
        <strain evidence="10 11">IEGM 1266</strain>
    </source>
</reference>
<dbReference type="RefSeq" id="WP_317505707.1">
    <property type="nucleotide sequence ID" value="NZ_JAWLKI010000040.1"/>
</dbReference>
<dbReference type="Gene3D" id="3.10.150.10">
    <property type="entry name" value="DNA Polymerase III, subunit A, domain 2"/>
    <property type="match status" value="1"/>
</dbReference>
<protein>
    <recommendedName>
        <fullName evidence="9">DNA polymerase III beta sliding clamp central domain-containing protein</fullName>
    </recommendedName>
</protein>
<dbReference type="Gene3D" id="3.70.10.10">
    <property type="match status" value="1"/>
</dbReference>
<dbReference type="SUPFAM" id="SSF55979">
    <property type="entry name" value="DNA clamp"/>
    <property type="match status" value="1"/>
</dbReference>
<evidence type="ECO:0000256" key="1">
    <source>
        <dbReference type="ARBA" id="ARBA00004496"/>
    </source>
</evidence>
<evidence type="ECO:0000256" key="8">
    <source>
        <dbReference type="ARBA" id="ARBA00023125"/>
    </source>
</evidence>
<dbReference type="PANTHER" id="PTHR30478">
    <property type="entry name" value="DNA POLYMERASE III SUBUNIT BETA"/>
    <property type="match status" value="1"/>
</dbReference>
<keyword evidence="8" id="KW-0238">DNA-binding</keyword>
<dbReference type="PANTHER" id="PTHR30478:SF0">
    <property type="entry name" value="BETA SLIDING CLAMP"/>
    <property type="match status" value="1"/>
</dbReference>
<keyword evidence="6" id="KW-0235">DNA replication</keyword>